<keyword evidence="2" id="KW-1185">Reference proteome</keyword>
<accession>A0A2T0XKH1</accession>
<dbReference type="InterPro" id="IPR021292">
    <property type="entry name" value="DUF2863"/>
</dbReference>
<gene>
    <name evidence="1" type="ORF">BCM14_0852</name>
</gene>
<protein>
    <submittedName>
        <fullName evidence="1">Uncharacterized protein DUF2863</fullName>
    </submittedName>
</protein>
<organism evidence="1 2">
    <name type="scientific">Jezberella montanilacus</name>
    <dbReference type="NCBI Taxonomy" id="323426"/>
    <lineage>
        <taxon>Bacteria</taxon>
        <taxon>Pseudomonadati</taxon>
        <taxon>Pseudomonadota</taxon>
        <taxon>Betaproteobacteria</taxon>
        <taxon>Burkholderiales</taxon>
        <taxon>Alcaligenaceae</taxon>
        <taxon>Jezberella</taxon>
    </lineage>
</organism>
<evidence type="ECO:0000313" key="1">
    <source>
        <dbReference type="EMBL" id="PRY99407.1"/>
    </source>
</evidence>
<dbReference type="Proteomes" id="UP000238308">
    <property type="component" value="Unassembled WGS sequence"/>
</dbReference>
<reference evidence="1 2" key="1">
    <citation type="submission" date="2018-03" db="EMBL/GenBank/DDBJ databases">
        <title>Genomic Encyclopedia of Type Strains, Phase III (KMG-III): the genomes of soil and plant-associated and newly described type strains.</title>
        <authorList>
            <person name="Whitman W."/>
        </authorList>
    </citation>
    <scope>NUCLEOTIDE SEQUENCE [LARGE SCALE GENOMIC DNA]</scope>
    <source>
        <strain evidence="1 2">MWH-P2sevCIIIb</strain>
    </source>
</reference>
<dbReference type="AlphaFoldDB" id="A0A2T0XKH1"/>
<evidence type="ECO:0000313" key="2">
    <source>
        <dbReference type="Proteomes" id="UP000238308"/>
    </source>
</evidence>
<dbReference type="Pfam" id="PF11062">
    <property type="entry name" value="DUF2863"/>
    <property type="match status" value="1"/>
</dbReference>
<sequence length="403" mass="44666">MPRSRASLPSRLSRESSRLVALSLALHSSGSRVEDCFWEAELAKQIGKMLANGKDQTIDDALDHLSQHHIGGYEVLMEQSETLSESCVMEKDGVRYDVLLILAPLVAWTRYSIPTQVISTNILSGLTAQMQQHILAAHTKIAMMHRMVSLDQMPRGFSETWQWLHSLGAKALDLPAAEPVLNEVPDSFNMLADTRYLVGAIAVEQGKALFRWQEEPGELGEARVGCLERWAADSSKYFADLVPGCGFEILVPDAFYVSNREADRRVRPLSVKAAIAWLCAALTIEPGNLRAIVAGCGELRVEEYRIGFTQKNQNEVVYGCLWPMYGREDDAQTPEPEALPRDTAADIVELIKSCGVQDIRQLPNLLSLDFCDDCGAPYFPNPIGEMVHAELPEDAQTAPAKFH</sequence>
<name>A0A2T0XKH1_9BURK</name>
<proteinExistence type="predicted"/>
<dbReference type="RefSeq" id="WP_106226708.1">
    <property type="nucleotide sequence ID" value="NZ_PVTV01000011.1"/>
</dbReference>
<comment type="caution">
    <text evidence="1">The sequence shown here is derived from an EMBL/GenBank/DDBJ whole genome shotgun (WGS) entry which is preliminary data.</text>
</comment>
<dbReference type="OrthoDB" id="5291868at2"/>
<dbReference type="EMBL" id="PVTV01000011">
    <property type="protein sequence ID" value="PRY99407.1"/>
    <property type="molecule type" value="Genomic_DNA"/>
</dbReference>